<keyword evidence="3 8" id="KW-0812">Transmembrane</keyword>
<feature type="domain" description="Major facilitator superfamily (MFS) profile" evidence="10">
    <location>
        <begin position="9"/>
        <end position="478"/>
    </location>
</feature>
<keyword evidence="5 8" id="KW-0472">Membrane</keyword>
<dbReference type="InterPro" id="IPR036259">
    <property type="entry name" value="MFS_trans_sf"/>
</dbReference>
<dbReference type="InterPro" id="IPR020846">
    <property type="entry name" value="MFS_dom"/>
</dbReference>
<dbReference type="EMBL" id="CAUYUE010000001">
    <property type="protein sequence ID" value="CAK0733438.1"/>
    <property type="molecule type" value="Genomic_DNA"/>
</dbReference>
<feature type="transmembrane region" description="Helical" evidence="8">
    <location>
        <begin position="133"/>
        <end position="153"/>
    </location>
</feature>
<comment type="similarity">
    <text evidence="6">Belongs to the major facilitator superfamily. Spinster (TC 2.A.1.49) family.</text>
</comment>
<dbReference type="AlphaFoldDB" id="A0AAV1HQX8"/>
<comment type="subcellular location">
    <subcellularLocation>
        <location evidence="1">Membrane</location>
        <topology evidence="1">Multi-pass membrane protein</topology>
    </subcellularLocation>
</comment>
<organism evidence="11 12">
    <name type="scientific">Coccomyxa viridis</name>
    <dbReference type="NCBI Taxonomy" id="1274662"/>
    <lineage>
        <taxon>Eukaryota</taxon>
        <taxon>Viridiplantae</taxon>
        <taxon>Chlorophyta</taxon>
        <taxon>core chlorophytes</taxon>
        <taxon>Trebouxiophyceae</taxon>
        <taxon>Trebouxiophyceae incertae sedis</taxon>
        <taxon>Coccomyxaceae</taxon>
        <taxon>Coccomyxa</taxon>
    </lineage>
</organism>
<reference evidence="11 12" key="1">
    <citation type="submission" date="2023-10" db="EMBL/GenBank/DDBJ databases">
        <authorList>
            <person name="Maclean D."/>
            <person name="Macfadyen A."/>
        </authorList>
    </citation>
    <scope>NUCLEOTIDE SEQUENCE [LARGE SCALE GENOMIC DNA]</scope>
</reference>
<dbReference type="PANTHER" id="PTHR23505:SF52">
    <property type="entry name" value="MAJOR FACILITATOR SUPERFAMILY PROTEIN"/>
    <property type="match status" value="1"/>
</dbReference>
<evidence type="ECO:0000256" key="6">
    <source>
        <dbReference type="ARBA" id="ARBA00024338"/>
    </source>
</evidence>
<feature type="transmembrane region" description="Helical" evidence="8">
    <location>
        <begin position="391"/>
        <end position="414"/>
    </location>
</feature>
<dbReference type="Gene3D" id="1.20.1250.20">
    <property type="entry name" value="MFS general substrate transporter like domains"/>
    <property type="match status" value="1"/>
</dbReference>
<dbReference type="PANTHER" id="PTHR23505">
    <property type="entry name" value="SPINSTER"/>
    <property type="match status" value="1"/>
</dbReference>
<proteinExistence type="inferred from homology"/>
<sequence length="556" mass="59325">MQRWRLVMLTIVVALAFSMEQADLGVVQSLYGPIARSLGCSAVTVGLLTTLRGVTQAVLTPFVGAAGKTMNRIYLAMIGTLIWGITNIGIGMASTFQQAAAFAGLNGTGLALVLPCVQSILADVYSADRRGLAFGLVMTAGILGQTIFNYVAISSGDQIIHGVQGWRLVFYILAGLAGMTTALLFIFGLEPRTASRRVKLRGETGLGERRHNPIPSYSYKLLPRHLYSSIKAMLQDCKKLFTVPSFSVILLAESIAAVGASGTGYQVLYIETIGFTDNQTAVLSIVFSLGLAVGMVAGGILGDAFAKHFSRYGRPSVNQCSIAVTAPLVALFFKGLPGAAQFSSGVPGQMHKYVALYCAVLFLVAIAAPMEQSNNAAMYAEVIPEELRCSAYAFDRGIFGLLGAVAAPLAGILAKRVWGGNDLSRKEAPQASPSEMQSFHALEIVNARALENANMAVIVGAIVLRAVVYSALYWTLPQDKQALLRQQAAESCIKDLPELTGVELVRLQQAVSRKTSHGRASSLSVPSHEDRQDSSKAVRYASEPLMDHMRAPASAR</sequence>
<evidence type="ECO:0000256" key="7">
    <source>
        <dbReference type="SAM" id="MobiDB-lite"/>
    </source>
</evidence>
<feature type="transmembrane region" description="Helical" evidence="8">
    <location>
        <begin position="455"/>
        <end position="476"/>
    </location>
</feature>
<gene>
    <name evidence="11" type="ORF">CVIRNUC_000275</name>
</gene>
<evidence type="ECO:0000256" key="3">
    <source>
        <dbReference type="ARBA" id="ARBA00022692"/>
    </source>
</evidence>
<dbReference type="Pfam" id="PF07690">
    <property type="entry name" value="MFS_1"/>
    <property type="match status" value="1"/>
</dbReference>
<evidence type="ECO:0000256" key="8">
    <source>
        <dbReference type="SAM" id="Phobius"/>
    </source>
</evidence>
<dbReference type="PROSITE" id="PS50850">
    <property type="entry name" value="MFS"/>
    <property type="match status" value="1"/>
</dbReference>
<keyword evidence="9" id="KW-0732">Signal</keyword>
<feature type="transmembrane region" description="Helical" evidence="8">
    <location>
        <begin position="73"/>
        <end position="93"/>
    </location>
</feature>
<dbReference type="Proteomes" id="UP001314263">
    <property type="component" value="Unassembled WGS sequence"/>
</dbReference>
<protein>
    <recommendedName>
        <fullName evidence="10">Major facilitator superfamily (MFS) profile domain-containing protein</fullName>
    </recommendedName>
</protein>
<feature type="compositionally biased region" description="Basic and acidic residues" evidence="7">
    <location>
        <begin position="527"/>
        <end position="536"/>
    </location>
</feature>
<keyword evidence="2" id="KW-0813">Transport</keyword>
<keyword evidence="4 8" id="KW-1133">Transmembrane helix</keyword>
<name>A0AAV1HQX8_9CHLO</name>
<feature type="transmembrane region" description="Helical" evidence="8">
    <location>
        <begin position="281"/>
        <end position="305"/>
    </location>
</feature>
<feature type="region of interest" description="Disordered" evidence="7">
    <location>
        <begin position="516"/>
        <end position="556"/>
    </location>
</feature>
<evidence type="ECO:0000256" key="4">
    <source>
        <dbReference type="ARBA" id="ARBA00022989"/>
    </source>
</evidence>
<feature type="transmembrane region" description="Helical" evidence="8">
    <location>
        <begin position="353"/>
        <end position="370"/>
    </location>
</feature>
<evidence type="ECO:0000256" key="9">
    <source>
        <dbReference type="SAM" id="SignalP"/>
    </source>
</evidence>
<evidence type="ECO:0000256" key="5">
    <source>
        <dbReference type="ARBA" id="ARBA00023136"/>
    </source>
</evidence>
<dbReference type="InterPro" id="IPR011701">
    <property type="entry name" value="MFS"/>
</dbReference>
<evidence type="ECO:0000313" key="12">
    <source>
        <dbReference type="Proteomes" id="UP001314263"/>
    </source>
</evidence>
<evidence type="ECO:0000256" key="1">
    <source>
        <dbReference type="ARBA" id="ARBA00004141"/>
    </source>
</evidence>
<feature type="transmembrane region" description="Helical" evidence="8">
    <location>
        <begin position="99"/>
        <end position="121"/>
    </location>
</feature>
<evidence type="ECO:0000259" key="10">
    <source>
        <dbReference type="PROSITE" id="PS50850"/>
    </source>
</evidence>
<evidence type="ECO:0000256" key="2">
    <source>
        <dbReference type="ARBA" id="ARBA00022448"/>
    </source>
</evidence>
<keyword evidence="12" id="KW-1185">Reference proteome</keyword>
<dbReference type="SUPFAM" id="SSF103473">
    <property type="entry name" value="MFS general substrate transporter"/>
    <property type="match status" value="1"/>
</dbReference>
<comment type="caution">
    <text evidence="11">The sequence shown here is derived from an EMBL/GenBank/DDBJ whole genome shotgun (WGS) entry which is preliminary data.</text>
</comment>
<feature type="transmembrane region" description="Helical" evidence="8">
    <location>
        <begin position="317"/>
        <end position="333"/>
    </location>
</feature>
<feature type="transmembrane region" description="Helical" evidence="8">
    <location>
        <begin position="240"/>
        <end position="261"/>
    </location>
</feature>
<accession>A0AAV1HQX8</accession>
<feature type="compositionally biased region" description="Polar residues" evidence="7">
    <location>
        <begin position="516"/>
        <end position="525"/>
    </location>
</feature>
<feature type="signal peptide" evidence="9">
    <location>
        <begin position="1"/>
        <end position="16"/>
    </location>
</feature>
<dbReference type="InterPro" id="IPR044770">
    <property type="entry name" value="MFS_spinster-like"/>
</dbReference>
<dbReference type="GO" id="GO:0016020">
    <property type="term" value="C:membrane"/>
    <property type="evidence" value="ECO:0007669"/>
    <property type="project" value="UniProtKB-SubCell"/>
</dbReference>
<evidence type="ECO:0000313" key="11">
    <source>
        <dbReference type="EMBL" id="CAK0733438.1"/>
    </source>
</evidence>
<feature type="chain" id="PRO_5043438199" description="Major facilitator superfamily (MFS) profile domain-containing protein" evidence="9">
    <location>
        <begin position="17"/>
        <end position="556"/>
    </location>
</feature>
<dbReference type="GO" id="GO:0022857">
    <property type="term" value="F:transmembrane transporter activity"/>
    <property type="evidence" value="ECO:0007669"/>
    <property type="project" value="InterPro"/>
</dbReference>
<feature type="transmembrane region" description="Helical" evidence="8">
    <location>
        <begin position="168"/>
        <end position="189"/>
    </location>
</feature>